<dbReference type="CDD" id="cd09122">
    <property type="entry name" value="PLDc_Tdp1_1"/>
    <property type="match status" value="1"/>
</dbReference>
<dbReference type="GO" id="GO:0008081">
    <property type="term" value="F:phosphoric diester hydrolase activity"/>
    <property type="evidence" value="ECO:0007669"/>
    <property type="project" value="InterPro"/>
</dbReference>
<sequence>MADARKSGFADDAEPENRLQEFDEMVRSGVICISDGSSDVEYIADVEHTPGNGAAADPQALPHPEGVVRLTHMVGERMDRATSYTLRDVMQPEILRKAVLTTFVLDLDWLLAQLRADTKVVLVESYKPAEQPPGVVQTEGGRITLVHPRFGKQQQFPIMHSKLMLLFYDSYVRFVASSANLLEVDWTVLQNIVFIQDVPLDAARTFPHTRFGDDLACALRDLSVPEPVVAQVAHMDLSRVAIEIVTSVPTTSGRGFAHANAHGMVRLGQVADRLHRGCLADVFDRDNTALYCYGSSMGRIDNGYLRSFYSHIVGSTDHAWPATETRVMVGFHTDAQGTDNRFGLVSRHSIRCDPEMYRADGFPTHALRKIEPAVARTLVHAKVILARMGPAQSRGWMYLGSHNFTPGAWGRARFPASRGGGYINNYEFGIVIPDVRFETMFGRDSVTWNGARVPLPFRLAWSRYDESDVPCFTCQIHEKEQEQAADVSDRLRSELVIEAGEPPQAKRPRLDESAKHSDGGSGNDGPVDADADSGLPAGFFDEGVQPAEADGGGDASTDSDEPEAGGAAASGALAAGRDGGPSAADGIENPSHAAPPPGRAIDIESSLAAFESEIAALTGAEGVVAAEGAVTAEAAVAEATAEADGSDGDASGSRWESRMQRLVRLREIIRDGRQSMDPDESAEMAVDGSGSSGSDSDGDYSGLCDWRSGQL</sequence>
<dbReference type="OrthoDB" id="47785at2759"/>
<dbReference type="GO" id="GO:0005634">
    <property type="term" value="C:nucleus"/>
    <property type="evidence" value="ECO:0007669"/>
    <property type="project" value="InterPro"/>
</dbReference>
<evidence type="ECO:0000256" key="1">
    <source>
        <dbReference type="PIRSR" id="PIRSR610347-1"/>
    </source>
</evidence>
<dbReference type="SUPFAM" id="SSF56024">
    <property type="entry name" value="Phospholipase D/nuclease"/>
    <property type="match status" value="2"/>
</dbReference>
<feature type="binding site" evidence="2">
    <location>
        <position position="162"/>
    </location>
    <ligand>
        <name>substrate</name>
    </ligand>
</feature>
<organism evidence="4 5">
    <name type="scientific">Coemansia javaensis</name>
    <dbReference type="NCBI Taxonomy" id="2761396"/>
    <lineage>
        <taxon>Eukaryota</taxon>
        <taxon>Fungi</taxon>
        <taxon>Fungi incertae sedis</taxon>
        <taxon>Zoopagomycota</taxon>
        <taxon>Kickxellomycotina</taxon>
        <taxon>Kickxellomycetes</taxon>
        <taxon>Kickxellales</taxon>
        <taxon>Kickxellaceae</taxon>
        <taxon>Coemansia</taxon>
    </lineage>
</organism>
<dbReference type="Pfam" id="PF06087">
    <property type="entry name" value="Tyr-DNA_phospho"/>
    <property type="match status" value="1"/>
</dbReference>
<evidence type="ECO:0000256" key="2">
    <source>
        <dbReference type="PIRSR" id="PIRSR610347-2"/>
    </source>
</evidence>
<dbReference type="Proteomes" id="UP001140217">
    <property type="component" value="Unassembled WGS sequence"/>
</dbReference>
<dbReference type="AlphaFoldDB" id="A0A9W8LCP6"/>
<dbReference type="PANTHER" id="PTHR12415">
    <property type="entry name" value="TYROSYL-DNA PHOSPHODIESTERASE 1"/>
    <property type="match status" value="1"/>
</dbReference>
<feature type="active site" description="Proton donor/acceptor" evidence="1">
    <location>
        <position position="380"/>
    </location>
</feature>
<dbReference type="EMBL" id="JANBUL010000394">
    <property type="protein sequence ID" value="KAJ2776107.1"/>
    <property type="molecule type" value="Genomic_DNA"/>
</dbReference>
<gene>
    <name evidence="4" type="ORF">H4R18_005845</name>
</gene>
<protein>
    <recommendedName>
        <fullName evidence="6">Phospholipase D/nuclease</fullName>
    </recommendedName>
</protein>
<proteinExistence type="predicted"/>
<dbReference type="PANTHER" id="PTHR12415:SF3">
    <property type="entry name" value="OS04G0403400 PROTEIN"/>
    <property type="match status" value="1"/>
</dbReference>
<evidence type="ECO:0000256" key="3">
    <source>
        <dbReference type="SAM" id="MobiDB-lite"/>
    </source>
</evidence>
<feature type="compositionally biased region" description="Basic and acidic residues" evidence="3">
    <location>
        <begin position="508"/>
        <end position="518"/>
    </location>
</feature>
<comment type="caution">
    <text evidence="4">The sequence shown here is derived from an EMBL/GenBank/DDBJ whole genome shotgun (WGS) entry which is preliminary data.</text>
</comment>
<feature type="active site" description="Nucleophile" evidence="1">
    <location>
        <position position="160"/>
    </location>
</feature>
<feature type="binding site" evidence="2">
    <location>
        <position position="382"/>
    </location>
    <ligand>
        <name>substrate</name>
    </ligand>
</feature>
<name>A0A9W8LCP6_9FUNG</name>
<dbReference type="GO" id="GO:0006281">
    <property type="term" value="P:DNA repair"/>
    <property type="evidence" value="ECO:0007669"/>
    <property type="project" value="InterPro"/>
</dbReference>
<evidence type="ECO:0008006" key="6">
    <source>
        <dbReference type="Google" id="ProtNLM"/>
    </source>
</evidence>
<evidence type="ECO:0000313" key="5">
    <source>
        <dbReference type="Proteomes" id="UP001140217"/>
    </source>
</evidence>
<dbReference type="Gene3D" id="3.30.870.10">
    <property type="entry name" value="Endonuclease Chain A"/>
    <property type="match status" value="2"/>
</dbReference>
<accession>A0A9W8LCP6</accession>
<feature type="compositionally biased region" description="Low complexity" evidence="3">
    <location>
        <begin position="564"/>
        <end position="576"/>
    </location>
</feature>
<feature type="region of interest" description="Disordered" evidence="3">
    <location>
        <begin position="497"/>
        <end position="600"/>
    </location>
</feature>
<feature type="region of interest" description="Disordered" evidence="3">
    <location>
        <begin position="669"/>
        <end position="711"/>
    </location>
</feature>
<feature type="compositionally biased region" description="Low complexity" evidence="3">
    <location>
        <begin position="687"/>
        <end position="702"/>
    </location>
</feature>
<evidence type="ECO:0000313" key="4">
    <source>
        <dbReference type="EMBL" id="KAJ2776107.1"/>
    </source>
</evidence>
<dbReference type="InterPro" id="IPR010347">
    <property type="entry name" value="Tdp1"/>
</dbReference>
<keyword evidence="5" id="KW-1185">Reference proteome</keyword>
<reference evidence="4" key="1">
    <citation type="submission" date="2022-07" db="EMBL/GenBank/DDBJ databases">
        <title>Phylogenomic reconstructions and comparative analyses of Kickxellomycotina fungi.</title>
        <authorList>
            <person name="Reynolds N.K."/>
            <person name="Stajich J.E."/>
            <person name="Barry K."/>
            <person name="Grigoriev I.V."/>
            <person name="Crous P."/>
            <person name="Smith M.E."/>
        </authorList>
    </citation>
    <scope>NUCLEOTIDE SEQUENCE</scope>
    <source>
        <strain evidence="4">NBRC 105414</strain>
    </source>
</reference>